<reference evidence="1 2" key="1">
    <citation type="journal article" date="2019" name="Commun. Biol.">
        <title>The bagworm genome reveals a unique fibroin gene that provides high tensile strength.</title>
        <authorList>
            <person name="Kono N."/>
            <person name="Nakamura H."/>
            <person name="Ohtoshi R."/>
            <person name="Tomita M."/>
            <person name="Numata K."/>
            <person name="Arakawa K."/>
        </authorList>
    </citation>
    <scope>NUCLEOTIDE SEQUENCE [LARGE SCALE GENOMIC DNA]</scope>
</reference>
<evidence type="ECO:0000313" key="1">
    <source>
        <dbReference type="EMBL" id="GBP58827.1"/>
    </source>
</evidence>
<keyword evidence="2" id="KW-1185">Reference proteome</keyword>
<name>A0A4C1X9B8_EUMVA</name>
<dbReference type="Proteomes" id="UP000299102">
    <property type="component" value="Unassembled WGS sequence"/>
</dbReference>
<proteinExistence type="predicted"/>
<sequence length="97" mass="10430">MEEYILCSPGRSHDHKTHSTTVLVFLLELSPPTKTPSLTCPPQTGVAAPAAQTAAVPYRLPAEFGHVCADRRLEGVDFSWRQACGLSPAFPGIHSDS</sequence>
<protein>
    <submittedName>
        <fullName evidence="1">Uncharacterized protein</fullName>
    </submittedName>
</protein>
<gene>
    <name evidence="1" type="ORF">EVAR_84022_1</name>
</gene>
<comment type="caution">
    <text evidence="1">The sequence shown here is derived from an EMBL/GenBank/DDBJ whole genome shotgun (WGS) entry which is preliminary data.</text>
</comment>
<organism evidence="1 2">
    <name type="scientific">Eumeta variegata</name>
    <name type="common">Bagworm moth</name>
    <name type="synonym">Eumeta japonica</name>
    <dbReference type="NCBI Taxonomy" id="151549"/>
    <lineage>
        <taxon>Eukaryota</taxon>
        <taxon>Metazoa</taxon>
        <taxon>Ecdysozoa</taxon>
        <taxon>Arthropoda</taxon>
        <taxon>Hexapoda</taxon>
        <taxon>Insecta</taxon>
        <taxon>Pterygota</taxon>
        <taxon>Neoptera</taxon>
        <taxon>Endopterygota</taxon>
        <taxon>Lepidoptera</taxon>
        <taxon>Glossata</taxon>
        <taxon>Ditrysia</taxon>
        <taxon>Tineoidea</taxon>
        <taxon>Psychidae</taxon>
        <taxon>Oiketicinae</taxon>
        <taxon>Eumeta</taxon>
    </lineage>
</organism>
<dbReference type="AlphaFoldDB" id="A0A4C1X9B8"/>
<evidence type="ECO:0000313" key="2">
    <source>
        <dbReference type="Proteomes" id="UP000299102"/>
    </source>
</evidence>
<dbReference type="EMBL" id="BGZK01000745">
    <property type="protein sequence ID" value="GBP58827.1"/>
    <property type="molecule type" value="Genomic_DNA"/>
</dbReference>
<accession>A0A4C1X9B8</accession>